<dbReference type="PROSITE" id="PS01153">
    <property type="entry name" value="NOL1_NOP2_SUN"/>
    <property type="match status" value="1"/>
</dbReference>
<dbReference type="PANTHER" id="PTHR22807:SF30">
    <property type="entry name" value="28S RRNA (CYTOSINE(4447)-C(5))-METHYLTRANSFERASE-RELATED"/>
    <property type="match status" value="1"/>
</dbReference>
<protein>
    <submittedName>
        <fullName evidence="10">tRNA and rRNA cytosine-C5-methylase</fullName>
    </submittedName>
</protein>
<dbReference type="InterPro" id="IPR049560">
    <property type="entry name" value="MeTrfase_RsmB-F_NOP2_cat"/>
</dbReference>
<evidence type="ECO:0000256" key="6">
    <source>
        <dbReference type="ARBA" id="ARBA00022884"/>
    </source>
</evidence>
<dbReference type="GO" id="GO:0008173">
    <property type="term" value="F:RNA methyltransferase activity"/>
    <property type="evidence" value="ECO:0007669"/>
    <property type="project" value="InterPro"/>
</dbReference>
<dbReference type="Gene3D" id="2.30.130.60">
    <property type="match status" value="1"/>
</dbReference>
<dbReference type="GO" id="GO:0001510">
    <property type="term" value="P:RNA methylation"/>
    <property type="evidence" value="ECO:0007669"/>
    <property type="project" value="InterPro"/>
</dbReference>
<comment type="caution">
    <text evidence="10">The sequence shown here is derived from an EMBL/GenBank/DDBJ whole genome shotgun (WGS) entry which is preliminary data.</text>
</comment>
<keyword evidence="11" id="KW-1185">Reference proteome</keyword>
<name>A0A0D8IWG1_9FIRM</name>
<dbReference type="PROSITE" id="PS51686">
    <property type="entry name" value="SAM_MT_RSMB_NOP"/>
    <property type="match status" value="1"/>
</dbReference>
<dbReference type="Gene3D" id="3.40.50.150">
    <property type="entry name" value="Vaccinia Virus protein VP39"/>
    <property type="match status" value="1"/>
</dbReference>
<gene>
    <name evidence="10" type="ORF">TQ39_14285</name>
</gene>
<dbReference type="PRINTS" id="PR02008">
    <property type="entry name" value="RCMTFAMILY"/>
</dbReference>
<dbReference type="InterPro" id="IPR023267">
    <property type="entry name" value="RCMT"/>
</dbReference>
<dbReference type="InterPro" id="IPR029063">
    <property type="entry name" value="SAM-dependent_MTases_sf"/>
</dbReference>
<evidence type="ECO:0000256" key="1">
    <source>
        <dbReference type="ARBA" id="ARBA00007494"/>
    </source>
</evidence>
<feature type="binding site" evidence="7">
    <location>
        <position position="134"/>
    </location>
    <ligand>
        <name>S-adenosyl-L-methionine</name>
        <dbReference type="ChEBI" id="CHEBI:59789"/>
    </ligand>
</feature>
<evidence type="ECO:0000256" key="3">
    <source>
        <dbReference type="ARBA" id="ARBA00022603"/>
    </source>
</evidence>
<dbReference type="Proteomes" id="UP000032483">
    <property type="component" value="Unassembled WGS sequence"/>
</dbReference>
<evidence type="ECO:0000256" key="2">
    <source>
        <dbReference type="ARBA" id="ARBA00022490"/>
    </source>
</evidence>
<dbReference type="Gene3D" id="3.30.70.1170">
    <property type="entry name" value="Sun protein, domain 3"/>
    <property type="match status" value="1"/>
</dbReference>
<keyword evidence="2" id="KW-0963">Cytoplasm</keyword>
<dbReference type="InterPro" id="IPR031340">
    <property type="entry name" value="RsmF_methylt_CI"/>
</dbReference>
<evidence type="ECO:0000256" key="8">
    <source>
        <dbReference type="SAM" id="MobiDB-lite"/>
    </source>
</evidence>
<keyword evidence="5 7" id="KW-0949">S-adenosyl-L-methionine</keyword>
<dbReference type="AlphaFoldDB" id="A0A0D8IWG1"/>
<dbReference type="SUPFAM" id="SSF53335">
    <property type="entry name" value="S-adenosyl-L-methionine-dependent methyltransferases"/>
    <property type="match status" value="1"/>
</dbReference>
<dbReference type="InterPro" id="IPR001678">
    <property type="entry name" value="MeTrfase_RsmB-F_NOP2_dom"/>
</dbReference>
<dbReference type="Pfam" id="PF17126">
    <property type="entry name" value="RsmF_methylt_CI"/>
    <property type="match status" value="1"/>
</dbReference>
<keyword evidence="6 7" id="KW-0694">RNA-binding</keyword>
<dbReference type="InterPro" id="IPR018314">
    <property type="entry name" value="RsmB/NOL1/NOP2-like_CS"/>
</dbReference>
<feature type="compositionally biased region" description="Basic residues" evidence="8">
    <location>
        <begin position="315"/>
        <end position="324"/>
    </location>
</feature>
<accession>A0A0D8IWG1</accession>
<dbReference type="Pfam" id="PF17125">
    <property type="entry name" value="Methyltr_RsmF_N"/>
    <property type="match status" value="1"/>
</dbReference>
<organism evidence="10 11">
    <name type="scientific">Ruthenibacterium lactatiformans</name>
    <dbReference type="NCBI Taxonomy" id="1550024"/>
    <lineage>
        <taxon>Bacteria</taxon>
        <taxon>Bacillati</taxon>
        <taxon>Bacillota</taxon>
        <taxon>Clostridia</taxon>
        <taxon>Eubacteriales</taxon>
        <taxon>Oscillospiraceae</taxon>
        <taxon>Ruthenibacterium</taxon>
    </lineage>
</organism>
<feature type="active site" description="Nucleophile" evidence="7">
    <location>
        <position position="232"/>
    </location>
</feature>
<keyword evidence="4 7" id="KW-0808">Transferase</keyword>
<feature type="region of interest" description="Disordered" evidence="8">
    <location>
        <begin position="302"/>
        <end position="343"/>
    </location>
</feature>
<comment type="similarity">
    <text evidence="1 7">Belongs to the class I-like SAM-binding methyltransferase superfamily. RsmB/NOP family.</text>
</comment>
<evidence type="ECO:0000313" key="10">
    <source>
        <dbReference type="EMBL" id="KJF39050.1"/>
    </source>
</evidence>
<evidence type="ECO:0000256" key="5">
    <source>
        <dbReference type="ARBA" id="ARBA00022691"/>
    </source>
</evidence>
<evidence type="ECO:0000256" key="4">
    <source>
        <dbReference type="ARBA" id="ARBA00022679"/>
    </source>
</evidence>
<feature type="domain" description="SAM-dependent MTase RsmB/NOP-type" evidence="9">
    <location>
        <begin position="22"/>
        <end position="301"/>
    </location>
</feature>
<dbReference type="Pfam" id="PF13636">
    <property type="entry name" value="Methyltranf_PUA"/>
    <property type="match status" value="1"/>
</dbReference>
<dbReference type="InterPro" id="IPR027391">
    <property type="entry name" value="Nol1_Nop2_Fmu_2"/>
</dbReference>
<evidence type="ECO:0000256" key="7">
    <source>
        <dbReference type="PROSITE-ProRule" id="PRU01023"/>
    </source>
</evidence>
<feature type="binding site" evidence="7">
    <location>
        <position position="179"/>
    </location>
    <ligand>
        <name>S-adenosyl-L-methionine</name>
        <dbReference type="ChEBI" id="CHEBI:59789"/>
    </ligand>
</feature>
<evidence type="ECO:0000259" key="9">
    <source>
        <dbReference type="PROSITE" id="PS51686"/>
    </source>
</evidence>
<keyword evidence="3 7" id="KW-0489">Methyltransferase</keyword>
<dbReference type="CDD" id="cd21147">
    <property type="entry name" value="RsmF_methylt_CTD1"/>
    <property type="match status" value="1"/>
</dbReference>
<proteinExistence type="inferred from homology"/>
<dbReference type="CDD" id="cd02440">
    <property type="entry name" value="AdoMet_MTases"/>
    <property type="match status" value="1"/>
</dbReference>
<dbReference type="PATRIC" id="fig|1550024.3.peg.3252"/>
<dbReference type="PANTHER" id="PTHR22807">
    <property type="entry name" value="NOP2 YEAST -RELATED NOL1/NOP2/FMU SUN DOMAIN-CONTAINING"/>
    <property type="match status" value="1"/>
</dbReference>
<dbReference type="InterPro" id="IPR031341">
    <property type="entry name" value="Methyltr_RsmF_N"/>
</dbReference>
<feature type="binding site" evidence="7">
    <location>
        <begin position="110"/>
        <end position="116"/>
    </location>
    <ligand>
        <name>S-adenosyl-L-methionine</name>
        <dbReference type="ChEBI" id="CHEBI:59789"/>
    </ligand>
</feature>
<dbReference type="Pfam" id="PF01189">
    <property type="entry name" value="Methyltr_RsmB-F"/>
    <property type="match status" value="1"/>
</dbReference>
<reference evidence="10" key="1">
    <citation type="submission" date="2015-02" db="EMBL/GenBank/DDBJ databases">
        <title>A novel member of the family Ruminococcaceae isolated from human feces.</title>
        <authorList>
            <person name="Shkoporov A.N."/>
            <person name="Chaplin A.V."/>
            <person name="Motuzova O.V."/>
            <person name="Kafarskaia L.I."/>
            <person name="Khokhlova E.V."/>
            <person name="Efimov B.A."/>
        </authorList>
    </citation>
    <scope>NUCLEOTIDE SEQUENCE [LARGE SCALE GENOMIC DNA]</scope>
    <source>
        <strain evidence="10">585-1</strain>
    </source>
</reference>
<sequence>MPVPGEYFEARERALLGTRYDVLYAAPCAVRRGVTVNGLRCAPQEFAAAVDFGLEPSPFCDAAFLLTDPQLRPGRHAYHHAGVFYVQEPSASVPAGLLGVRPGERVLDLCAAPGGKTSQLAAALRGEGLLVANEYVAARAGVLKSNLERMGVTNALVLNESTARVAAAFPAFFDKVLVDAPCSGEGMFRKEPEALRQHSAALVAQCAALGASILDDAAAALRPGGLLCYSTCTFAPEEDEAQVGAFLARHPEFTVLPAPTNAGAPGEAARCGAHPFAAEHTRRIYPCHGGEGHFMALLQKRGDGAPPEAEQARPRAARGQRGAKRGRDMRACRPAQGGNGVSRAEARAEGEAFLREYFPGAAQLPLECRGTELFVLPREGCGPAEGLRVVQAGVCAGSAARGRFVPAHHLFMAYGAQCANAERLTLADPRTAAWLRGEAIPAETAAPGWAAVLADGFPLGFGKQSGGVVKNHYPKGLRNLK</sequence>
<dbReference type="EMBL" id="JXXK01000024">
    <property type="protein sequence ID" value="KJF39050.1"/>
    <property type="molecule type" value="Genomic_DNA"/>
</dbReference>
<dbReference type="GO" id="GO:0003723">
    <property type="term" value="F:RNA binding"/>
    <property type="evidence" value="ECO:0007669"/>
    <property type="project" value="UniProtKB-UniRule"/>
</dbReference>
<evidence type="ECO:0000313" key="11">
    <source>
        <dbReference type="Proteomes" id="UP000032483"/>
    </source>
</evidence>
<comment type="caution">
    <text evidence="7">Lacks conserved residue(s) required for the propagation of feature annotation.</text>
</comment>